<evidence type="ECO:0000256" key="1">
    <source>
        <dbReference type="SAM" id="MobiDB-lite"/>
    </source>
</evidence>
<gene>
    <name evidence="2" type="ORF">FSW04_13085</name>
</gene>
<keyword evidence="3" id="KW-1185">Reference proteome</keyword>
<accession>A0A5B8U5W0</accession>
<evidence type="ECO:0000313" key="3">
    <source>
        <dbReference type="Proteomes" id="UP000321805"/>
    </source>
</evidence>
<evidence type="ECO:0000313" key="2">
    <source>
        <dbReference type="EMBL" id="QEC48410.1"/>
    </source>
</evidence>
<dbReference type="GO" id="GO:0019239">
    <property type="term" value="F:deaminase activity"/>
    <property type="evidence" value="ECO:0007669"/>
    <property type="project" value="TreeGrafter"/>
</dbReference>
<dbReference type="PANTHER" id="PTHR11803">
    <property type="entry name" value="2-IMINOBUTANOATE/2-IMINOPROPANOATE DEAMINASE RIDA"/>
    <property type="match status" value="1"/>
</dbReference>
<feature type="compositionally biased region" description="Polar residues" evidence="1">
    <location>
        <begin position="29"/>
        <end position="43"/>
    </location>
</feature>
<protein>
    <submittedName>
        <fullName evidence="2">RidA family protein</fullName>
    </submittedName>
</protein>
<dbReference type="InterPro" id="IPR006175">
    <property type="entry name" value="YjgF/YER057c/UK114"/>
</dbReference>
<dbReference type="GO" id="GO:0005829">
    <property type="term" value="C:cytosol"/>
    <property type="evidence" value="ECO:0007669"/>
    <property type="project" value="TreeGrafter"/>
</dbReference>
<sequence length="156" mass="16841">MPASSSRPRARPPRPATRRSGSCRRSDPMTIQQHPAGESTTATPVAQGAYWRVGGFVFTNTHHGTGPDGALVAPDDCERQLEQALANLGRTLRAAGSAPERVVKIVYYVRDAAELPDHARLAWFVDCWPESSVVELRTLAPGVRVEIEAVATLEAA</sequence>
<dbReference type="KEGG" id="bsol:FSW04_13085"/>
<dbReference type="AlphaFoldDB" id="A0A5B8U5W0"/>
<dbReference type="Proteomes" id="UP000321805">
    <property type="component" value="Chromosome"/>
</dbReference>
<reference evidence="2 3" key="1">
    <citation type="journal article" date="2018" name="J. Microbiol.">
        <title>Baekduia soli gen. nov., sp. nov., a novel bacterium isolated from the soil of Baekdu Mountain and proposal of a novel family name, Baekduiaceae fam. nov.</title>
        <authorList>
            <person name="An D.S."/>
            <person name="Siddiqi M.Z."/>
            <person name="Kim K.H."/>
            <person name="Yu H.S."/>
            <person name="Im W.T."/>
        </authorList>
    </citation>
    <scope>NUCLEOTIDE SEQUENCE [LARGE SCALE GENOMIC DNA]</scope>
    <source>
        <strain evidence="2 3">BR7-21</strain>
    </source>
</reference>
<name>A0A5B8U5W0_9ACTN</name>
<dbReference type="OrthoDB" id="9803101at2"/>
<dbReference type="Pfam" id="PF01042">
    <property type="entry name" value="Ribonuc_L-PSP"/>
    <property type="match status" value="1"/>
</dbReference>
<dbReference type="CDD" id="cd00448">
    <property type="entry name" value="YjgF_YER057c_UK114_family"/>
    <property type="match status" value="1"/>
</dbReference>
<proteinExistence type="predicted"/>
<dbReference type="PANTHER" id="PTHR11803:SF39">
    <property type="entry name" value="2-IMINOBUTANOATE_2-IMINOPROPANOATE DEAMINASE"/>
    <property type="match status" value="1"/>
</dbReference>
<dbReference type="Gene3D" id="3.30.1330.40">
    <property type="entry name" value="RutC-like"/>
    <property type="match status" value="1"/>
</dbReference>
<dbReference type="InterPro" id="IPR035959">
    <property type="entry name" value="RutC-like_sf"/>
</dbReference>
<dbReference type="SUPFAM" id="SSF55298">
    <property type="entry name" value="YjgF-like"/>
    <property type="match status" value="1"/>
</dbReference>
<feature type="region of interest" description="Disordered" evidence="1">
    <location>
        <begin position="1"/>
        <end position="43"/>
    </location>
</feature>
<dbReference type="EMBL" id="CP042430">
    <property type="protein sequence ID" value="QEC48410.1"/>
    <property type="molecule type" value="Genomic_DNA"/>
</dbReference>
<organism evidence="2 3">
    <name type="scientific">Baekduia soli</name>
    <dbReference type="NCBI Taxonomy" id="496014"/>
    <lineage>
        <taxon>Bacteria</taxon>
        <taxon>Bacillati</taxon>
        <taxon>Actinomycetota</taxon>
        <taxon>Thermoleophilia</taxon>
        <taxon>Solirubrobacterales</taxon>
        <taxon>Baekduiaceae</taxon>
        <taxon>Baekduia</taxon>
    </lineage>
</organism>